<dbReference type="eggNOG" id="COG0784">
    <property type="taxonomic scope" value="Bacteria"/>
</dbReference>
<dbReference type="EMBL" id="CP002198">
    <property type="protein sequence ID" value="ADN14009.1"/>
    <property type="molecule type" value="Genomic_DNA"/>
</dbReference>
<dbReference type="InterPro" id="IPR005467">
    <property type="entry name" value="His_kinase_dom"/>
</dbReference>
<dbReference type="SUPFAM" id="SSF55874">
    <property type="entry name" value="ATPase domain of HSP90 chaperone/DNA topoisomerase II/histidine kinase"/>
    <property type="match status" value="1"/>
</dbReference>
<evidence type="ECO:0000259" key="11">
    <source>
        <dbReference type="PROSITE" id="PS50894"/>
    </source>
</evidence>
<dbReference type="Pfam" id="PF01627">
    <property type="entry name" value="Hpt"/>
    <property type="match status" value="1"/>
</dbReference>
<dbReference type="AlphaFoldDB" id="E0UBR5"/>
<dbReference type="SUPFAM" id="SSF52172">
    <property type="entry name" value="CheY-like"/>
    <property type="match status" value="1"/>
</dbReference>
<dbReference type="PROSITE" id="PS50894">
    <property type="entry name" value="HPT"/>
    <property type="match status" value="1"/>
</dbReference>
<dbReference type="eggNOG" id="COG2198">
    <property type="taxonomic scope" value="Bacteria"/>
</dbReference>
<dbReference type="GO" id="GO:0004673">
    <property type="term" value="F:protein histidine kinase activity"/>
    <property type="evidence" value="ECO:0007669"/>
    <property type="project" value="UniProtKB-EC"/>
</dbReference>
<evidence type="ECO:0000256" key="7">
    <source>
        <dbReference type="PROSITE-ProRule" id="PRU00110"/>
    </source>
</evidence>
<protein>
    <recommendedName>
        <fullName evidence="2">histidine kinase</fullName>
        <ecNumber evidence="2">2.7.13.3</ecNumber>
    </recommendedName>
</protein>
<comment type="catalytic activity">
    <reaction evidence="1">
        <text>ATP + protein L-histidine = ADP + protein N-phospho-L-histidine.</text>
        <dbReference type="EC" id="2.7.13.3"/>
    </reaction>
</comment>
<dbReference type="SMART" id="SM00448">
    <property type="entry name" value="REC"/>
    <property type="match status" value="1"/>
</dbReference>
<dbReference type="Gene3D" id="1.20.120.160">
    <property type="entry name" value="HPT domain"/>
    <property type="match status" value="1"/>
</dbReference>
<dbReference type="GO" id="GO:0000160">
    <property type="term" value="P:phosphorelay signal transduction system"/>
    <property type="evidence" value="ECO:0007669"/>
    <property type="project" value="UniProtKB-KW"/>
</dbReference>
<evidence type="ECO:0000256" key="8">
    <source>
        <dbReference type="PROSITE-ProRule" id="PRU00169"/>
    </source>
</evidence>
<dbReference type="EC" id="2.7.13.3" evidence="2"/>
<proteinExistence type="predicted"/>
<feature type="modified residue" description="Phosphohistidine" evidence="7">
    <location>
        <position position="53"/>
    </location>
</feature>
<dbReference type="Pfam" id="PF02518">
    <property type="entry name" value="HATPase_c"/>
    <property type="match status" value="1"/>
</dbReference>
<dbReference type="SUPFAM" id="SSF47226">
    <property type="entry name" value="Histidine-containing phosphotransfer domain, HPT domain"/>
    <property type="match status" value="1"/>
</dbReference>
<evidence type="ECO:0000256" key="6">
    <source>
        <dbReference type="ARBA" id="ARBA00023012"/>
    </source>
</evidence>
<dbReference type="SMART" id="SM00387">
    <property type="entry name" value="HATPase_c"/>
    <property type="match status" value="1"/>
</dbReference>
<dbReference type="InterPro" id="IPR011006">
    <property type="entry name" value="CheY-like_superfamily"/>
</dbReference>
<dbReference type="InterPro" id="IPR004358">
    <property type="entry name" value="Sig_transdc_His_kin-like_C"/>
</dbReference>
<dbReference type="HOGENOM" id="CLU_281423_0_0_3"/>
<evidence type="ECO:0000259" key="9">
    <source>
        <dbReference type="PROSITE" id="PS50109"/>
    </source>
</evidence>
<evidence type="ECO:0000256" key="4">
    <source>
        <dbReference type="ARBA" id="ARBA00022679"/>
    </source>
</evidence>
<dbReference type="KEGG" id="cyj:Cyan7822_2027"/>
<keyword evidence="13" id="KW-1185">Reference proteome</keyword>
<evidence type="ECO:0000256" key="3">
    <source>
        <dbReference type="ARBA" id="ARBA00022553"/>
    </source>
</evidence>
<dbReference type="RefSeq" id="WP_013322115.1">
    <property type="nucleotide sequence ID" value="NC_014501.1"/>
</dbReference>
<sequence length="1049" mass="115361">MTDDLFELQLQEELRQMFEVDTQTYLENYITKVLQLNPPNWKTDIQEIYRAIHTIKGGAVTVGADAILYVAIALEDLLADLRYLEVAPPLEDGQLGQYLTEAGELLTSTLSISATGEAAKEAVFPTLSRIEQLRSLIQKQYLPEWNSQTIIHQEFAQQGFDLVVLELEMGVENLQPGQPIPANLFETAELTLNQLREIGRNIKLATGWSQLLADCKVLLSNEDSGTWISQWPAYFKKLKACAINSGKIVAVEPTEEVNPVQDELTDASLDFVTDISLEEEALKEEILPVESEMNFEVPGSFDLQGLTEAIETLMPSSLLDLDIETLPVTSLPPPEIEPDLTVNLGDISLVSETLDGLGSLVESLEQLKQEESLLGVDLENIHSIIEAIEEKETVSLLPEQEELDFGVDEIKEALPTLPLTPVEAISAPVEVVHKEQKQPETEANIQIPVSLSRANQTSQHLVEVLLSARMASGLYHSLSGQLMKLFSIARESVNYITRLRQIQDDYALMNDLSNSRDSSGIALERYRQGYTTINRLLEISLRLSELGAEASKITTTTNESFQSLERNILNLEQSIEATRVIPFKTLAFKARAIVRDLTNRYGKPAQLVVKGEDIELDAAIVSLLEPALLHLIRNAYDHGLEDTPERVQKGKPEKGTITLTLQRRGNQYLLSICDDGSGIDPHKVSFKAKAAGLPLTNTDTSAGLLAVLSQPGFSSKETVSELSGRGVGMDVVATQVNSLNGKMMLETQLGLGSQFKIQFPTPRLLVPCVLLHRSDRTFAIPVECVIRSSLWSSLSVEPTDPSLPYSMNVSNGSFTVPGVDLLEYWLGRSSQYPISETAIGICVGAGSDREGIWLLADDLGEQVDFLINPLPSPLVSPLGLLGVSLQINGALIPVIDGATLAESLHSTDAKYNLSKAGAATITELETETTQMILVVDDAALMRRRIEATLTAYGHPVQTCADGLEAWNWLQYNPTPALMITDLEMPNMDGFTLIQRLRNDGVTMPILVISSRLSEEWNREAQRLGADGFLTKGFSTNELINKVNSLTSHS</sequence>
<dbReference type="InterPro" id="IPR036890">
    <property type="entry name" value="HATPase_C_sf"/>
</dbReference>
<dbReference type="eggNOG" id="COG0643">
    <property type="taxonomic scope" value="Bacteria"/>
</dbReference>
<feature type="modified residue" description="4-aspartylphosphate" evidence="8">
    <location>
        <position position="981"/>
    </location>
</feature>
<dbReference type="InterPro" id="IPR001789">
    <property type="entry name" value="Sig_transdc_resp-reg_receiver"/>
</dbReference>
<dbReference type="Gene3D" id="3.30.565.10">
    <property type="entry name" value="Histidine kinase-like ATPase, C-terminal domain"/>
    <property type="match status" value="1"/>
</dbReference>
<evidence type="ECO:0000259" key="10">
    <source>
        <dbReference type="PROSITE" id="PS50110"/>
    </source>
</evidence>
<dbReference type="InterPro" id="IPR036641">
    <property type="entry name" value="HPT_dom_sf"/>
</dbReference>
<dbReference type="Gene3D" id="3.40.50.2300">
    <property type="match status" value="1"/>
</dbReference>
<dbReference type="CDD" id="cd00156">
    <property type="entry name" value="REC"/>
    <property type="match status" value="1"/>
</dbReference>
<dbReference type="InterPro" id="IPR008207">
    <property type="entry name" value="Sig_transdc_His_kin_Hpt_dom"/>
</dbReference>
<reference evidence="13" key="1">
    <citation type="journal article" date="2011" name="MBio">
        <title>Novel metabolic attributes of the genus Cyanothece, comprising a group of unicellular nitrogen-fixing Cyanobacteria.</title>
        <authorList>
            <person name="Bandyopadhyay A."/>
            <person name="Elvitigala T."/>
            <person name="Welsh E."/>
            <person name="Stockel J."/>
            <person name="Liberton M."/>
            <person name="Min H."/>
            <person name="Sherman L.A."/>
            <person name="Pakrasi H.B."/>
        </authorList>
    </citation>
    <scope>NUCLEOTIDE SEQUENCE [LARGE SCALE GENOMIC DNA]</scope>
    <source>
        <strain evidence="13">PCC 7822</strain>
    </source>
</reference>
<keyword evidence="3 8" id="KW-0597">Phosphoprotein</keyword>
<dbReference type="PROSITE" id="PS50110">
    <property type="entry name" value="RESPONSE_REGULATORY"/>
    <property type="match status" value="1"/>
</dbReference>
<dbReference type="Proteomes" id="UP000008206">
    <property type="component" value="Chromosome"/>
</dbReference>
<keyword evidence="4" id="KW-0808">Transferase</keyword>
<gene>
    <name evidence="12" type="ordered locus">Cyan7822_2027</name>
</gene>
<dbReference type="Pfam" id="PF00072">
    <property type="entry name" value="Response_reg"/>
    <property type="match status" value="1"/>
</dbReference>
<accession>E0UBR5</accession>
<dbReference type="InterPro" id="IPR051315">
    <property type="entry name" value="Bact_Chemotaxis_CheA"/>
</dbReference>
<keyword evidence="6" id="KW-0902">Two-component regulatory system</keyword>
<organism evidence="12 13">
    <name type="scientific">Gloeothece verrucosa (strain PCC 7822)</name>
    <name type="common">Cyanothece sp. (strain PCC 7822)</name>
    <dbReference type="NCBI Taxonomy" id="497965"/>
    <lineage>
        <taxon>Bacteria</taxon>
        <taxon>Bacillati</taxon>
        <taxon>Cyanobacteriota</taxon>
        <taxon>Cyanophyceae</taxon>
        <taxon>Oscillatoriophycideae</taxon>
        <taxon>Chroococcales</taxon>
        <taxon>Aphanothecaceae</taxon>
        <taxon>Gloeothece</taxon>
        <taxon>Gloeothece verrucosa</taxon>
    </lineage>
</organism>
<evidence type="ECO:0000256" key="5">
    <source>
        <dbReference type="ARBA" id="ARBA00022777"/>
    </source>
</evidence>
<dbReference type="PANTHER" id="PTHR43395:SF1">
    <property type="entry name" value="CHEMOTAXIS PROTEIN CHEA"/>
    <property type="match status" value="1"/>
</dbReference>
<dbReference type="FunFam" id="3.30.565.10:FF:000016">
    <property type="entry name" value="Chemotaxis protein CheA, putative"/>
    <property type="match status" value="1"/>
</dbReference>
<evidence type="ECO:0000313" key="12">
    <source>
        <dbReference type="EMBL" id="ADN14009.1"/>
    </source>
</evidence>
<evidence type="ECO:0000256" key="2">
    <source>
        <dbReference type="ARBA" id="ARBA00012438"/>
    </source>
</evidence>
<keyword evidence="5 12" id="KW-0418">Kinase</keyword>
<feature type="domain" description="Histidine kinase" evidence="9">
    <location>
        <begin position="521"/>
        <end position="763"/>
    </location>
</feature>
<name>E0UBR5_GLOV7</name>
<evidence type="ECO:0000256" key="1">
    <source>
        <dbReference type="ARBA" id="ARBA00000085"/>
    </source>
</evidence>
<dbReference type="InterPro" id="IPR003594">
    <property type="entry name" value="HATPase_dom"/>
</dbReference>
<dbReference type="CDD" id="cd00088">
    <property type="entry name" value="HPT"/>
    <property type="match status" value="1"/>
</dbReference>
<feature type="domain" description="HPt" evidence="11">
    <location>
        <begin position="7"/>
        <end position="113"/>
    </location>
</feature>
<dbReference type="OrthoDB" id="291966at2"/>
<feature type="domain" description="Response regulatory" evidence="10">
    <location>
        <begin position="931"/>
        <end position="1046"/>
    </location>
</feature>
<dbReference type="PRINTS" id="PR00344">
    <property type="entry name" value="BCTRLSENSOR"/>
</dbReference>
<dbReference type="PANTHER" id="PTHR43395">
    <property type="entry name" value="SENSOR HISTIDINE KINASE CHEA"/>
    <property type="match status" value="1"/>
</dbReference>
<evidence type="ECO:0000313" key="13">
    <source>
        <dbReference type="Proteomes" id="UP000008206"/>
    </source>
</evidence>
<dbReference type="STRING" id="497965.Cyan7822_2027"/>
<dbReference type="PROSITE" id="PS50109">
    <property type="entry name" value="HIS_KIN"/>
    <property type="match status" value="1"/>
</dbReference>